<evidence type="ECO:0000313" key="9">
    <source>
        <dbReference type="EMBL" id="ETA73541.1"/>
    </source>
</evidence>
<name>V7HWX8_9LACO</name>
<comment type="similarity">
    <text evidence="2">Belongs to the EamA transporter family.</text>
</comment>
<dbReference type="InterPro" id="IPR037185">
    <property type="entry name" value="EmrE-like"/>
</dbReference>
<gene>
    <name evidence="9" type="ORF">LEQ_1486c</name>
</gene>
<feature type="transmembrane region" description="Helical" evidence="7">
    <location>
        <begin position="96"/>
        <end position="119"/>
    </location>
</feature>
<dbReference type="SUPFAM" id="SSF103481">
    <property type="entry name" value="Multidrug resistance efflux transporter EmrE"/>
    <property type="match status" value="2"/>
</dbReference>
<feature type="transmembrane region" description="Helical" evidence="7">
    <location>
        <begin position="43"/>
        <end position="60"/>
    </location>
</feature>
<dbReference type="InterPro" id="IPR050638">
    <property type="entry name" value="AA-Vitamin_Transporters"/>
</dbReference>
<evidence type="ECO:0000256" key="5">
    <source>
        <dbReference type="ARBA" id="ARBA00022989"/>
    </source>
</evidence>
<evidence type="ECO:0000256" key="1">
    <source>
        <dbReference type="ARBA" id="ARBA00004651"/>
    </source>
</evidence>
<comment type="subcellular location">
    <subcellularLocation>
        <location evidence="1">Cell membrane</location>
        <topology evidence="1">Multi-pass membrane protein</topology>
    </subcellularLocation>
</comment>
<keyword evidence="10" id="KW-1185">Reference proteome</keyword>
<feature type="domain" description="EamA" evidence="8">
    <location>
        <begin position="158"/>
        <end position="290"/>
    </location>
</feature>
<evidence type="ECO:0000256" key="2">
    <source>
        <dbReference type="ARBA" id="ARBA00007362"/>
    </source>
</evidence>
<dbReference type="PANTHER" id="PTHR32322:SF18">
    <property type="entry name" value="S-ADENOSYLMETHIONINE_S-ADENOSYLHOMOCYSTEINE TRANSPORTER"/>
    <property type="match status" value="1"/>
</dbReference>
<keyword evidence="4 7" id="KW-0812">Transmembrane</keyword>
<protein>
    <submittedName>
        <fullName evidence="9">Putative membrane protein</fullName>
    </submittedName>
</protein>
<dbReference type="AlphaFoldDB" id="V7HWX8"/>
<keyword evidence="5 7" id="KW-1133">Transmembrane helix</keyword>
<evidence type="ECO:0000256" key="7">
    <source>
        <dbReference type="SAM" id="Phobius"/>
    </source>
</evidence>
<evidence type="ECO:0000259" key="8">
    <source>
        <dbReference type="Pfam" id="PF00892"/>
    </source>
</evidence>
<reference evidence="9 10" key="1">
    <citation type="journal article" date="2014" name="Genome Announc.">
        <title>The Genome of the Predominant Equine Lactobacillus Species, Lactobacillus equi, Is Reflective of Its Lifestyle Adaptations to an Herbivorous Host.</title>
        <authorList>
            <person name="O'Donnell M.M."/>
            <person name="Harris H.M."/>
            <person name="O'Toole P.W."/>
            <person name="Ross R.P."/>
        </authorList>
    </citation>
    <scope>NUCLEOTIDE SEQUENCE [LARGE SCALE GENOMIC DNA]</scope>
    <source>
        <strain evidence="9 10">DPC 6820</strain>
    </source>
</reference>
<dbReference type="GO" id="GO:0005886">
    <property type="term" value="C:plasma membrane"/>
    <property type="evidence" value="ECO:0007669"/>
    <property type="project" value="UniProtKB-SubCell"/>
</dbReference>
<keyword evidence="3" id="KW-1003">Cell membrane</keyword>
<feature type="transmembrane region" description="Helical" evidence="7">
    <location>
        <begin position="126"/>
        <end position="146"/>
    </location>
</feature>
<comment type="caution">
    <text evidence="9">The sequence shown here is derived from an EMBL/GenBank/DDBJ whole genome shotgun (WGS) entry which is preliminary data.</text>
</comment>
<dbReference type="InterPro" id="IPR000620">
    <property type="entry name" value="EamA_dom"/>
</dbReference>
<feature type="transmembrane region" description="Helical" evidence="7">
    <location>
        <begin position="72"/>
        <end position="90"/>
    </location>
</feature>
<feature type="transmembrane region" description="Helical" evidence="7">
    <location>
        <begin position="273"/>
        <end position="296"/>
    </location>
</feature>
<sequence>MEKIKGILLTLLGGICWGISGTTAQFLFDNLHVDTQWLTPVRLFYSGVILLIYCFWHYKTAILTPLKPGRDLVVLLIYGIGGVAFSQYLYFLCIALSTAGVGAVLMNVAPIPVLIGSCLVAKRWPYLYEILAIVIGIAGVFLIVTHGNFSDFAVSPAALLAGVGSAMCVAIYNLLGGHLTNKYPVSLVQGWSFLLGGILMFGIFQAWEISYHLNWSLFLGLLVVILIGNIAAFNAFMSGLAIIGPAKGILYGFSEAVAASIIGWLFLGTHFTGWDFLGFALVFLMLVIISLPNLVYTKKIGR</sequence>
<feature type="transmembrane region" description="Helical" evidence="7">
    <location>
        <begin position="248"/>
        <end position="267"/>
    </location>
</feature>
<dbReference type="Pfam" id="PF00892">
    <property type="entry name" value="EamA"/>
    <property type="match status" value="2"/>
</dbReference>
<evidence type="ECO:0000313" key="10">
    <source>
        <dbReference type="Proteomes" id="UP000018559"/>
    </source>
</evidence>
<evidence type="ECO:0000256" key="3">
    <source>
        <dbReference type="ARBA" id="ARBA00022475"/>
    </source>
</evidence>
<feature type="transmembrane region" description="Helical" evidence="7">
    <location>
        <begin position="213"/>
        <end position="236"/>
    </location>
</feature>
<dbReference type="PANTHER" id="PTHR32322">
    <property type="entry name" value="INNER MEMBRANE TRANSPORTER"/>
    <property type="match status" value="1"/>
</dbReference>
<dbReference type="RefSeq" id="WP_023860235.1">
    <property type="nucleotide sequence ID" value="NZ_AWWH01000174.1"/>
</dbReference>
<feature type="domain" description="EamA" evidence="8">
    <location>
        <begin position="5"/>
        <end position="145"/>
    </location>
</feature>
<dbReference type="Proteomes" id="UP000018559">
    <property type="component" value="Unassembled WGS sequence"/>
</dbReference>
<evidence type="ECO:0000256" key="6">
    <source>
        <dbReference type="ARBA" id="ARBA00023136"/>
    </source>
</evidence>
<keyword evidence="6 7" id="KW-0472">Membrane</keyword>
<organism evidence="9 10">
    <name type="scientific">Ligilactobacillus equi DPC 6820</name>
    <dbReference type="NCBI Taxonomy" id="1392007"/>
    <lineage>
        <taxon>Bacteria</taxon>
        <taxon>Bacillati</taxon>
        <taxon>Bacillota</taxon>
        <taxon>Bacilli</taxon>
        <taxon>Lactobacillales</taxon>
        <taxon>Lactobacillaceae</taxon>
        <taxon>Ligilactobacillus</taxon>
    </lineage>
</organism>
<evidence type="ECO:0000256" key="4">
    <source>
        <dbReference type="ARBA" id="ARBA00022692"/>
    </source>
</evidence>
<dbReference type="PATRIC" id="fig|1392007.3.peg.1642"/>
<dbReference type="EMBL" id="AWWH01000174">
    <property type="protein sequence ID" value="ETA73541.1"/>
    <property type="molecule type" value="Genomic_DNA"/>
</dbReference>
<accession>V7HWX8</accession>
<proteinExistence type="inferred from homology"/>
<feature type="transmembrane region" description="Helical" evidence="7">
    <location>
        <begin position="152"/>
        <end position="175"/>
    </location>
</feature>
<feature type="transmembrane region" description="Helical" evidence="7">
    <location>
        <begin position="187"/>
        <end position="207"/>
    </location>
</feature>